<proteinExistence type="predicted"/>
<organism evidence="1">
    <name type="scientific">Octopus bimaculoides</name>
    <name type="common">California two-spotted octopus</name>
    <dbReference type="NCBI Taxonomy" id="37653"/>
    <lineage>
        <taxon>Eukaryota</taxon>
        <taxon>Metazoa</taxon>
        <taxon>Spiralia</taxon>
        <taxon>Lophotrochozoa</taxon>
        <taxon>Mollusca</taxon>
        <taxon>Cephalopoda</taxon>
        <taxon>Coleoidea</taxon>
        <taxon>Octopodiformes</taxon>
        <taxon>Octopoda</taxon>
        <taxon>Incirrata</taxon>
        <taxon>Octopodidae</taxon>
        <taxon>Octopus</taxon>
    </lineage>
</organism>
<gene>
    <name evidence="1" type="ORF">OCBIM_22018972mg</name>
</gene>
<sequence>MYKACFLPILQRSLNIPSRSKDPVHNSNRTLLNFFSAHVFTFNHRLLTIPI</sequence>
<name>A0A0L8FID2_OCTBM</name>
<reference evidence="1" key="1">
    <citation type="submission" date="2015-07" db="EMBL/GenBank/DDBJ databases">
        <title>MeaNS - Measles Nucleotide Surveillance Program.</title>
        <authorList>
            <person name="Tran T."/>
            <person name="Druce J."/>
        </authorList>
    </citation>
    <scope>NUCLEOTIDE SEQUENCE</scope>
    <source>
        <strain evidence="1">UCB-OBI-ISO-001</strain>
        <tissue evidence="1">Gonad</tissue>
    </source>
</reference>
<accession>A0A0L8FID2</accession>
<protein>
    <submittedName>
        <fullName evidence="1">Uncharacterized protein</fullName>
    </submittedName>
</protein>
<evidence type="ECO:0000313" key="1">
    <source>
        <dbReference type="EMBL" id="KOF63448.1"/>
    </source>
</evidence>
<dbReference type="AlphaFoldDB" id="A0A0L8FID2"/>
<dbReference type="EMBL" id="KQ430934">
    <property type="protein sequence ID" value="KOF63448.1"/>
    <property type="molecule type" value="Genomic_DNA"/>
</dbReference>